<keyword evidence="2" id="KW-1185">Reference proteome</keyword>
<accession>A0A8H6WUL7</accession>
<evidence type="ECO:0008006" key="3">
    <source>
        <dbReference type="Google" id="ProtNLM"/>
    </source>
</evidence>
<gene>
    <name evidence="1" type="ORF">MVEN_02521100</name>
</gene>
<name>A0A8H6WUL7_9AGAR</name>
<proteinExistence type="predicted"/>
<evidence type="ECO:0000313" key="2">
    <source>
        <dbReference type="Proteomes" id="UP000620124"/>
    </source>
</evidence>
<reference evidence="1" key="1">
    <citation type="submission" date="2020-05" db="EMBL/GenBank/DDBJ databases">
        <title>Mycena genomes resolve the evolution of fungal bioluminescence.</title>
        <authorList>
            <person name="Tsai I.J."/>
        </authorList>
    </citation>
    <scope>NUCLEOTIDE SEQUENCE</scope>
    <source>
        <strain evidence="1">CCC161011</strain>
    </source>
</reference>
<dbReference type="InterPro" id="IPR032675">
    <property type="entry name" value="LRR_dom_sf"/>
</dbReference>
<dbReference type="AlphaFoldDB" id="A0A8H6WUL7"/>
<dbReference type="EMBL" id="JACAZI010000034">
    <property type="protein sequence ID" value="KAF7328913.1"/>
    <property type="molecule type" value="Genomic_DNA"/>
</dbReference>
<dbReference type="OrthoDB" id="3018182at2759"/>
<dbReference type="Gene3D" id="3.80.10.10">
    <property type="entry name" value="Ribonuclease Inhibitor"/>
    <property type="match status" value="1"/>
</dbReference>
<organism evidence="1 2">
    <name type="scientific">Mycena venus</name>
    <dbReference type="NCBI Taxonomy" id="2733690"/>
    <lineage>
        <taxon>Eukaryota</taxon>
        <taxon>Fungi</taxon>
        <taxon>Dikarya</taxon>
        <taxon>Basidiomycota</taxon>
        <taxon>Agaricomycotina</taxon>
        <taxon>Agaricomycetes</taxon>
        <taxon>Agaricomycetidae</taxon>
        <taxon>Agaricales</taxon>
        <taxon>Marasmiineae</taxon>
        <taxon>Mycenaceae</taxon>
        <taxon>Mycena</taxon>
    </lineage>
</organism>
<protein>
    <recommendedName>
        <fullName evidence="3">F-box domain-containing protein</fullName>
    </recommendedName>
</protein>
<sequence>MNATHIPFDILHDLFVLCTKDALQSGNFYFPVVLSHVCSSWRSTALTTPILWSTIYTSSANAEQAHLRSRAYFERSQEMNVNVVVRAPRTPTADASDPEFALLMRNAHRIITLELPCSDMEQLPTLLGCLPMAMPALQIFRIAARSRATRAMEFTLRLTLDADLPTFQRIPFRLPVIDAGVQWSSWGTAGLTHLSLNGLPRAARPSMEGLWHMLVGCRSTLQTFEYKGRAPLWADENSVLHPVELPMLRSLELFWLDDISDLVGLISAPGLSFLSLQNGMVMTNPYSVEDDTADFADCDVPRLLEHLLPNCGALEHLSLYGVRNCPRNAADRFLAALSAVDSLVLCEAGPAIMDAVFQPECRFRIPREVVLPNLAHLSVTDMLSSDLGRFLLRHKTLPVAPLRTLYLTTDQEDAAYDPTRSTLGVILDMCVGDSGLEVIPLQAPQRVRVSTAQ</sequence>
<evidence type="ECO:0000313" key="1">
    <source>
        <dbReference type="EMBL" id="KAF7328913.1"/>
    </source>
</evidence>
<comment type="caution">
    <text evidence="1">The sequence shown here is derived from an EMBL/GenBank/DDBJ whole genome shotgun (WGS) entry which is preliminary data.</text>
</comment>
<dbReference type="Proteomes" id="UP000620124">
    <property type="component" value="Unassembled WGS sequence"/>
</dbReference>